<dbReference type="Pfam" id="PF00756">
    <property type="entry name" value="Esterase"/>
    <property type="match status" value="1"/>
</dbReference>
<sequence>MVFQNKSIVWPLLQCVMSLFLAFSAQSAIVVDSSHYSEVMGEIRKYRIFLPSNYVKQASTHYGVIYFYHGWSQRYFGSLKKSHSDDKGPSEAALIAELVEQYNVIVVKPDGYNRDEGQDYYLRPYNIGPVETHRQFAMYFPEIVHFIDANYRTIPHRDKRGIMGYSMGGFMAFWLGGKYSHLVSAAGSFCGSPEFVIGPKDFPVEYYHGDMYGNYGGVRLRLNYGRDDFIRAYHKDLNAVFSNVLDHYEVQDYPGGHALSGLDDMFDFFDRSFESALPQPKEWNHTDVFPVFEVWDYKISSNRDIPGFTLFEQVCKSGFRSSIRPFLPNGRPMAQFDMVIRTAPIYRKNASYHIRFFSHSRKDIREEMVVSDHEGRLTIKLNGEVNDVLITASGEQSTWPVVFSVQANEDGFLKPGAKNKISLQLVNLGNKDMVRGRLSWQLLKDKTNLLQAQIQTLSPGVLENITGLLTMPRTLENGSVQKLNLVFTDEKGAQWSKSIVLPVRKNQTLTKPFEIADGRVFTYLENASDTVTARLGYGNGDGVLNPGETFKILVEEGGIHRLTQLTSTSPHVDLSDPVTRKSDSWAPFDHVGGSFKYIVPTLSSNASPGDHIDLGVLYWLPDYPDHLERRGQIRLRIQGTDTTEPKVARVTLKANNELRVRVLDGGRIEKVVVELTSVDDPDTKIKRELYDTGEDGDRVKGDFIFTKKINVPYFGSYTIELYLLDEFGNSSIRRLDKPHVFLAGP</sequence>
<dbReference type="InterPro" id="IPR000801">
    <property type="entry name" value="Esterase-like"/>
</dbReference>
<keyword evidence="3" id="KW-1185">Reference proteome</keyword>
<dbReference type="GO" id="GO:0016747">
    <property type="term" value="F:acyltransferase activity, transferring groups other than amino-acyl groups"/>
    <property type="evidence" value="ECO:0007669"/>
    <property type="project" value="TreeGrafter"/>
</dbReference>
<accession>A0A953LCD2</accession>
<name>A0A953LCD2_9BACT</name>
<dbReference type="InterPro" id="IPR050583">
    <property type="entry name" value="Mycobacterial_A85_antigen"/>
</dbReference>
<dbReference type="RefSeq" id="WP_222580934.1">
    <property type="nucleotide sequence ID" value="NZ_JAHVHU010000014.1"/>
</dbReference>
<evidence type="ECO:0000256" key="1">
    <source>
        <dbReference type="SAM" id="SignalP"/>
    </source>
</evidence>
<dbReference type="SUPFAM" id="SSF53474">
    <property type="entry name" value="alpha/beta-Hydrolases"/>
    <property type="match status" value="1"/>
</dbReference>
<dbReference type="InterPro" id="IPR029058">
    <property type="entry name" value="AB_hydrolase_fold"/>
</dbReference>
<dbReference type="EMBL" id="JAHVHU010000014">
    <property type="protein sequence ID" value="MBY5959396.1"/>
    <property type="molecule type" value="Genomic_DNA"/>
</dbReference>
<gene>
    <name evidence="2" type="ORF">KUV50_14695</name>
</gene>
<proteinExistence type="predicted"/>
<evidence type="ECO:0000313" key="2">
    <source>
        <dbReference type="EMBL" id="MBY5959396.1"/>
    </source>
</evidence>
<feature type="signal peptide" evidence="1">
    <location>
        <begin position="1"/>
        <end position="27"/>
    </location>
</feature>
<dbReference type="AlphaFoldDB" id="A0A953LCD2"/>
<dbReference type="PANTHER" id="PTHR48098">
    <property type="entry name" value="ENTEROCHELIN ESTERASE-RELATED"/>
    <property type="match status" value="1"/>
</dbReference>
<evidence type="ECO:0000313" key="3">
    <source>
        <dbReference type="Proteomes" id="UP000753961"/>
    </source>
</evidence>
<comment type="caution">
    <text evidence="2">The sequence shown here is derived from an EMBL/GenBank/DDBJ whole genome shotgun (WGS) entry which is preliminary data.</text>
</comment>
<dbReference type="Proteomes" id="UP000753961">
    <property type="component" value="Unassembled WGS sequence"/>
</dbReference>
<dbReference type="PANTHER" id="PTHR48098:SF1">
    <property type="entry name" value="DIACYLGLYCEROL ACYLTRANSFERASE_MYCOLYLTRANSFERASE AG85A"/>
    <property type="match status" value="1"/>
</dbReference>
<dbReference type="Gene3D" id="3.40.50.1820">
    <property type="entry name" value="alpha/beta hydrolase"/>
    <property type="match status" value="1"/>
</dbReference>
<evidence type="ECO:0008006" key="4">
    <source>
        <dbReference type="Google" id="ProtNLM"/>
    </source>
</evidence>
<reference evidence="2" key="1">
    <citation type="submission" date="2021-06" db="EMBL/GenBank/DDBJ databases">
        <title>44 bacteria genomes isolated from Dapeng, Shenzhen.</title>
        <authorList>
            <person name="Zheng W."/>
            <person name="Yu S."/>
            <person name="Huang Y."/>
        </authorList>
    </citation>
    <scope>NUCLEOTIDE SEQUENCE</scope>
    <source>
        <strain evidence="2">DP5N28-2</strain>
    </source>
</reference>
<feature type="chain" id="PRO_5037672024" description="Esterase" evidence="1">
    <location>
        <begin position="28"/>
        <end position="745"/>
    </location>
</feature>
<protein>
    <recommendedName>
        <fullName evidence="4">Esterase</fullName>
    </recommendedName>
</protein>
<keyword evidence="1" id="KW-0732">Signal</keyword>
<organism evidence="2 3">
    <name type="scientific">Membranihabitans marinus</name>
    <dbReference type="NCBI Taxonomy" id="1227546"/>
    <lineage>
        <taxon>Bacteria</taxon>
        <taxon>Pseudomonadati</taxon>
        <taxon>Bacteroidota</taxon>
        <taxon>Saprospiria</taxon>
        <taxon>Saprospirales</taxon>
        <taxon>Saprospiraceae</taxon>
        <taxon>Membranihabitans</taxon>
    </lineage>
</organism>